<evidence type="ECO:0000256" key="7">
    <source>
        <dbReference type="PROSITE-ProRule" id="PRU00108"/>
    </source>
</evidence>
<evidence type="ECO:0000256" key="6">
    <source>
        <dbReference type="ARBA" id="ARBA00023242"/>
    </source>
</evidence>
<dbReference type="SMART" id="SM00389">
    <property type="entry name" value="HOX"/>
    <property type="match status" value="1"/>
</dbReference>
<keyword evidence="4 7" id="KW-0238">DNA-binding</keyword>
<proteinExistence type="inferred from homology"/>
<dbReference type="GO" id="GO:0003677">
    <property type="term" value="F:DNA binding"/>
    <property type="evidence" value="ECO:0007669"/>
    <property type="project" value="UniProtKB-UniRule"/>
</dbReference>
<sequence>MVIVGRVIIHQLLQKSGVHPRAAGHLRVLWAPPDLKGFKDLLTPPRAGGLLAVRALLTDSTRERHTELMDLKSLFGGQEPCNDGQSACVVSSPEPDRPVGLMEGQRKRKRTIFSRAQLSELEQAFAVTPYPDITLRERLAAHTHLPESKIQVWFQNRRARSIKTGRLSKASNPVMGGRGFVELSADPGSSSFTPTSALAEILRQDQNTFFEDYSEWIKIYSKPAASPPASSSSCLHQPPGRGCSRPPEALLWEEDPHRGQHLGPSFAGFIAGPFPPAASKQAPRPASACSYQAFAGSKPQHLAPPAGHQAAAYEGGASMEQVHSYPQSVYWEVTQGQGHHHRHHHHHHSQHPQMGPQTSMGYISDLIYNAAIVTNFIEF</sequence>
<comment type="subcellular location">
    <subcellularLocation>
        <location evidence="1 7 8">Nucleus</location>
    </subcellularLocation>
</comment>
<dbReference type="PROSITE" id="PS50071">
    <property type="entry name" value="HOMEOBOX_2"/>
    <property type="match status" value="1"/>
</dbReference>
<dbReference type="SUPFAM" id="SSF46689">
    <property type="entry name" value="Homeodomain-like"/>
    <property type="match status" value="1"/>
</dbReference>
<evidence type="ECO:0000256" key="3">
    <source>
        <dbReference type="ARBA" id="ARBA00022473"/>
    </source>
</evidence>
<keyword evidence="3" id="KW-0217">Developmental protein</keyword>
<evidence type="ECO:0000256" key="5">
    <source>
        <dbReference type="ARBA" id="ARBA00023155"/>
    </source>
</evidence>
<feature type="compositionally biased region" description="Basic residues" evidence="9">
    <location>
        <begin position="338"/>
        <end position="350"/>
    </location>
</feature>
<dbReference type="Pfam" id="PF00046">
    <property type="entry name" value="Homeodomain"/>
    <property type="match status" value="1"/>
</dbReference>
<reference evidence="11" key="1">
    <citation type="submission" date="2021-05" db="EMBL/GenBank/DDBJ databases">
        <authorList>
            <person name="Tigano A."/>
        </authorList>
    </citation>
    <scope>NUCLEOTIDE SEQUENCE</scope>
</reference>
<accession>A0A8S4BTH2</accession>
<feature type="DNA-binding region" description="Homeobox" evidence="7">
    <location>
        <begin position="106"/>
        <end position="165"/>
    </location>
</feature>
<keyword evidence="6 7" id="KW-0539">Nucleus</keyword>
<dbReference type="OrthoDB" id="6159439at2759"/>
<dbReference type="FunFam" id="1.10.10.60:FF:000312">
    <property type="entry name" value="Mix-type homeobox gene 1"/>
    <property type="match status" value="1"/>
</dbReference>
<feature type="region of interest" description="Disordered" evidence="9">
    <location>
        <begin position="336"/>
        <end position="356"/>
    </location>
</feature>
<dbReference type="InterPro" id="IPR042223">
    <property type="entry name" value="SEBOX"/>
</dbReference>
<dbReference type="Proteomes" id="UP000677803">
    <property type="component" value="Unassembled WGS sequence"/>
</dbReference>
<evidence type="ECO:0000256" key="8">
    <source>
        <dbReference type="RuleBase" id="RU000682"/>
    </source>
</evidence>
<organism evidence="11 12">
    <name type="scientific">Menidia menidia</name>
    <name type="common">Atlantic silverside</name>
    <dbReference type="NCBI Taxonomy" id="238744"/>
    <lineage>
        <taxon>Eukaryota</taxon>
        <taxon>Metazoa</taxon>
        <taxon>Chordata</taxon>
        <taxon>Craniata</taxon>
        <taxon>Vertebrata</taxon>
        <taxon>Euteleostomi</taxon>
        <taxon>Actinopterygii</taxon>
        <taxon>Neopterygii</taxon>
        <taxon>Teleostei</taxon>
        <taxon>Neoteleostei</taxon>
        <taxon>Acanthomorphata</taxon>
        <taxon>Ovalentaria</taxon>
        <taxon>Atherinomorphae</taxon>
        <taxon>Atheriniformes</taxon>
        <taxon>Atherinopsidae</taxon>
        <taxon>Menidiinae</taxon>
        <taxon>Menidia</taxon>
    </lineage>
</organism>
<dbReference type="InterPro" id="IPR009057">
    <property type="entry name" value="Homeodomain-like_sf"/>
</dbReference>
<comment type="similarity">
    <text evidence="2">Belongs to the paired homeobox family.</text>
</comment>
<dbReference type="AlphaFoldDB" id="A0A8S4BTH2"/>
<dbReference type="GO" id="GO:0005634">
    <property type="term" value="C:nucleus"/>
    <property type="evidence" value="ECO:0007669"/>
    <property type="project" value="UniProtKB-SubCell"/>
</dbReference>
<dbReference type="EMBL" id="CAJRST010037777">
    <property type="protein sequence ID" value="CAG6007719.1"/>
    <property type="molecule type" value="Genomic_DNA"/>
</dbReference>
<evidence type="ECO:0000313" key="12">
    <source>
        <dbReference type="Proteomes" id="UP000677803"/>
    </source>
</evidence>
<comment type="caution">
    <text evidence="11">The sequence shown here is derived from an EMBL/GenBank/DDBJ whole genome shotgun (WGS) entry which is preliminary data.</text>
</comment>
<evidence type="ECO:0000256" key="1">
    <source>
        <dbReference type="ARBA" id="ARBA00004123"/>
    </source>
</evidence>
<keyword evidence="12" id="KW-1185">Reference proteome</keyword>
<feature type="domain" description="Homeobox" evidence="10">
    <location>
        <begin position="104"/>
        <end position="164"/>
    </location>
</feature>
<dbReference type="PANTHER" id="PTHR47777">
    <property type="entry name" value="HOMEOBOX PROTEIN SEBOX"/>
    <property type="match status" value="1"/>
</dbReference>
<dbReference type="InterPro" id="IPR001356">
    <property type="entry name" value="HD"/>
</dbReference>
<evidence type="ECO:0000256" key="4">
    <source>
        <dbReference type="ARBA" id="ARBA00023125"/>
    </source>
</evidence>
<dbReference type="PANTHER" id="PTHR47777:SF1">
    <property type="entry name" value="HOMEOBOX PROTEIN SEBOX"/>
    <property type="match status" value="1"/>
</dbReference>
<keyword evidence="5 7" id="KW-0371">Homeobox</keyword>
<dbReference type="Gene3D" id="1.10.10.60">
    <property type="entry name" value="Homeodomain-like"/>
    <property type="match status" value="1"/>
</dbReference>
<gene>
    <name evidence="11" type="ORF">MMEN_LOCUS18796</name>
</gene>
<evidence type="ECO:0000256" key="9">
    <source>
        <dbReference type="SAM" id="MobiDB-lite"/>
    </source>
</evidence>
<evidence type="ECO:0000256" key="2">
    <source>
        <dbReference type="ARBA" id="ARBA00005733"/>
    </source>
</evidence>
<evidence type="ECO:0000259" key="10">
    <source>
        <dbReference type="PROSITE" id="PS50071"/>
    </source>
</evidence>
<protein>
    <submittedName>
        <fullName evidence="11">(Atlantic silverside) hypothetical protein</fullName>
    </submittedName>
</protein>
<name>A0A8S4BTH2_9TELE</name>
<dbReference type="CDD" id="cd00086">
    <property type="entry name" value="homeodomain"/>
    <property type="match status" value="1"/>
</dbReference>
<evidence type="ECO:0000313" key="11">
    <source>
        <dbReference type="EMBL" id="CAG6007719.1"/>
    </source>
</evidence>